<evidence type="ECO:0000313" key="2">
    <source>
        <dbReference type="WBParaSite" id="HCON_00192510-00001"/>
    </source>
</evidence>
<dbReference type="InterPro" id="IPR029071">
    <property type="entry name" value="Ubiquitin-like_domsf"/>
</dbReference>
<reference evidence="2" key="1">
    <citation type="submission" date="2020-12" db="UniProtKB">
        <authorList>
            <consortium name="WormBaseParasite"/>
        </authorList>
    </citation>
    <scope>IDENTIFICATION</scope>
    <source>
        <strain evidence="2">MHco3</strain>
    </source>
</reference>
<sequence>MRSLQMRMRRPKRYRRIKFRKIEDIPDPAPDGKVIVAVVHKKYFLFWYSADIHTPIRDLMLLTQLYTRADYSVYTFRCNGKIIREGQTPAELSLVHGDIIALLRDPRLPRIPSTVFSPAIER</sequence>
<protein>
    <submittedName>
        <fullName evidence="2">Rad60-SLD domain-containing protein</fullName>
    </submittedName>
</protein>
<proteinExistence type="predicted"/>
<evidence type="ECO:0000313" key="1">
    <source>
        <dbReference type="Proteomes" id="UP000025227"/>
    </source>
</evidence>
<dbReference type="SUPFAM" id="SSF54236">
    <property type="entry name" value="Ubiquitin-like"/>
    <property type="match status" value="1"/>
</dbReference>
<dbReference type="AlphaFoldDB" id="A0A7I4Z677"/>
<organism evidence="1 2">
    <name type="scientific">Haemonchus contortus</name>
    <name type="common">Barber pole worm</name>
    <dbReference type="NCBI Taxonomy" id="6289"/>
    <lineage>
        <taxon>Eukaryota</taxon>
        <taxon>Metazoa</taxon>
        <taxon>Ecdysozoa</taxon>
        <taxon>Nematoda</taxon>
        <taxon>Chromadorea</taxon>
        <taxon>Rhabditida</taxon>
        <taxon>Rhabditina</taxon>
        <taxon>Rhabditomorpha</taxon>
        <taxon>Strongyloidea</taxon>
        <taxon>Trichostrongylidae</taxon>
        <taxon>Haemonchus</taxon>
    </lineage>
</organism>
<keyword evidence="1" id="KW-1185">Reference proteome</keyword>
<dbReference type="Gene3D" id="3.10.20.90">
    <property type="entry name" value="Phosphatidylinositol 3-kinase Catalytic Subunit, Chain A, domain 1"/>
    <property type="match status" value="1"/>
</dbReference>
<dbReference type="Proteomes" id="UP000025227">
    <property type="component" value="Unplaced"/>
</dbReference>
<name>A0A7I4Z677_HAECO</name>
<accession>A0A7I4Z677</accession>
<dbReference type="WBParaSite" id="HCON_00192510-00001">
    <property type="protein sequence ID" value="HCON_00192510-00001"/>
    <property type="gene ID" value="HCON_00192510"/>
</dbReference>